<reference evidence="4 5" key="1">
    <citation type="submission" date="2015-07" db="EMBL/GenBank/DDBJ databases">
        <title>Genome sequencing project for genomic taxonomy and phylogenomics of Bacillus-like bacteria.</title>
        <authorList>
            <person name="Liu B."/>
            <person name="Wang J."/>
            <person name="Zhu Y."/>
            <person name="Liu G."/>
            <person name="Chen Q."/>
            <person name="Chen Z."/>
            <person name="Che J."/>
            <person name="Ge C."/>
            <person name="Shi H."/>
            <person name="Pan Z."/>
            <person name="Liu X."/>
        </authorList>
    </citation>
    <scope>NUCLEOTIDE SEQUENCE [LARGE SCALE GENOMIC DNA]</scope>
    <source>
        <strain evidence="4 5">DSM 54</strain>
    </source>
</reference>
<feature type="repeat" description="ANK" evidence="3">
    <location>
        <begin position="140"/>
        <end position="172"/>
    </location>
</feature>
<sequence>MIKLQDIGTFPQLPKIAMHIYNGDISALQNALDNGWNIEEAIPLSKHTSLSPLDLALISQQFDVVKLLVAHNVNLNVEKNPAFLKAVRYCKERLVRYIVEHGAKLDGDNQVGSAAYSQAYYGNKGNIPLIHELGLDIRQHGGALLRQAVSNYDMKIVSYLLDHGVNINYQQPDMVYPYSATPLTVATRMGNLGMVKYLVEQGADITLAEKGGERAYTIAVGMKNRELADYLKAREPIELHTIEHKKGALKKYKLPEELVEFLTGNQLHLKLAPNDYDIQHIEFFKLTDTIEMKLGGQKLLRLSASVDNYSDIEIVWNPKGKIGCYDVEHEEYADLCSFKEFLTKPEKYLIHFLEGEL</sequence>
<evidence type="ECO:0000256" key="3">
    <source>
        <dbReference type="PROSITE-ProRule" id="PRU00023"/>
    </source>
</evidence>
<dbReference type="Gene3D" id="1.25.40.20">
    <property type="entry name" value="Ankyrin repeat-containing domain"/>
    <property type="match status" value="1"/>
</dbReference>
<keyword evidence="5" id="KW-1185">Reference proteome</keyword>
<dbReference type="SUPFAM" id="SSF48403">
    <property type="entry name" value="Ankyrin repeat"/>
    <property type="match status" value="1"/>
</dbReference>
<comment type="caution">
    <text evidence="4">The sequence shown here is derived from an EMBL/GenBank/DDBJ whole genome shotgun (WGS) entry which is preliminary data.</text>
</comment>
<proteinExistence type="predicted"/>
<dbReference type="AlphaFoldDB" id="A0A0M9DGS9"/>
<dbReference type="PANTHER" id="PTHR24198:SF165">
    <property type="entry name" value="ANKYRIN REPEAT-CONTAINING PROTEIN-RELATED"/>
    <property type="match status" value="1"/>
</dbReference>
<dbReference type="PROSITE" id="PS50088">
    <property type="entry name" value="ANK_REPEAT"/>
    <property type="match status" value="3"/>
</dbReference>
<dbReference type="Pfam" id="PF12796">
    <property type="entry name" value="Ank_2"/>
    <property type="match status" value="1"/>
</dbReference>
<evidence type="ECO:0000313" key="5">
    <source>
        <dbReference type="Proteomes" id="UP000037977"/>
    </source>
</evidence>
<feature type="repeat" description="ANK" evidence="3">
    <location>
        <begin position="178"/>
        <end position="210"/>
    </location>
</feature>
<dbReference type="RefSeq" id="WP_053997147.1">
    <property type="nucleotide sequence ID" value="NZ_CP065643.1"/>
</dbReference>
<feature type="repeat" description="ANK" evidence="3">
    <location>
        <begin position="48"/>
        <end position="80"/>
    </location>
</feature>
<evidence type="ECO:0000256" key="1">
    <source>
        <dbReference type="ARBA" id="ARBA00022737"/>
    </source>
</evidence>
<protein>
    <submittedName>
        <fullName evidence="4">Ankyrin</fullName>
    </submittedName>
</protein>
<evidence type="ECO:0000313" key="4">
    <source>
        <dbReference type="EMBL" id="KOY80050.1"/>
    </source>
</evidence>
<dbReference type="InterPro" id="IPR036770">
    <property type="entry name" value="Ankyrin_rpt-contain_sf"/>
</dbReference>
<keyword evidence="2 3" id="KW-0040">ANK repeat</keyword>
<dbReference type="SMART" id="SM00248">
    <property type="entry name" value="ANK"/>
    <property type="match status" value="4"/>
</dbReference>
<dbReference type="PATRIC" id="fig|33935.3.peg.3822"/>
<gene>
    <name evidence="4" type="ORF">ADM90_22855</name>
</gene>
<dbReference type="PANTHER" id="PTHR24198">
    <property type="entry name" value="ANKYRIN REPEAT AND PROTEIN KINASE DOMAIN-CONTAINING PROTEIN"/>
    <property type="match status" value="1"/>
</dbReference>
<evidence type="ECO:0000256" key="2">
    <source>
        <dbReference type="ARBA" id="ARBA00023043"/>
    </source>
</evidence>
<name>A0A0M9DGS9_9BACI</name>
<dbReference type="InterPro" id="IPR002110">
    <property type="entry name" value="Ankyrin_rpt"/>
</dbReference>
<keyword evidence="1" id="KW-0677">Repeat</keyword>
<dbReference type="STRING" id="33935.ADM90_22855"/>
<dbReference type="Proteomes" id="UP000037977">
    <property type="component" value="Unassembled WGS sequence"/>
</dbReference>
<organism evidence="4 5">
    <name type="scientific">Lysinibacillus macroides</name>
    <dbReference type="NCBI Taxonomy" id="33935"/>
    <lineage>
        <taxon>Bacteria</taxon>
        <taxon>Bacillati</taxon>
        <taxon>Bacillota</taxon>
        <taxon>Bacilli</taxon>
        <taxon>Bacillales</taxon>
        <taxon>Bacillaceae</taxon>
        <taxon>Lysinibacillus</taxon>
    </lineage>
</organism>
<dbReference type="EMBL" id="LGCI01000014">
    <property type="protein sequence ID" value="KOY80050.1"/>
    <property type="molecule type" value="Genomic_DNA"/>
</dbReference>
<dbReference type="PROSITE" id="PS50297">
    <property type="entry name" value="ANK_REP_REGION"/>
    <property type="match status" value="1"/>
</dbReference>
<dbReference type="OrthoDB" id="341379at2"/>
<accession>A0A0M9DGS9</accession>